<evidence type="ECO:0000313" key="4">
    <source>
        <dbReference type="Proteomes" id="UP000231503"/>
    </source>
</evidence>
<protein>
    <submittedName>
        <fullName evidence="3">Uncharacterized protein</fullName>
    </submittedName>
</protein>
<gene>
    <name evidence="3" type="ORF">COU47_03950</name>
</gene>
<reference evidence="4" key="1">
    <citation type="submission" date="2017-09" db="EMBL/GenBank/DDBJ databases">
        <title>Depth-based differentiation of microbial function through sediment-hosted aquifers and enrichment of novel symbionts in the deep terrestrial subsurface.</title>
        <authorList>
            <person name="Probst A.J."/>
            <person name="Ladd B."/>
            <person name="Jarett J.K."/>
            <person name="Geller-Mcgrath D.E."/>
            <person name="Sieber C.M.K."/>
            <person name="Emerson J.B."/>
            <person name="Anantharaman K."/>
            <person name="Thomas B.C."/>
            <person name="Malmstrom R."/>
            <person name="Stieglmeier M."/>
            <person name="Klingl A."/>
            <person name="Woyke T."/>
            <person name="Ryan C.M."/>
            <person name="Banfield J.F."/>
        </authorList>
    </citation>
    <scope>NUCLEOTIDE SEQUENCE [LARGE SCALE GENOMIC DNA]</scope>
</reference>
<comment type="caution">
    <text evidence="3">The sequence shown here is derived from an EMBL/GenBank/DDBJ whole genome shotgun (WGS) entry which is preliminary data.</text>
</comment>
<evidence type="ECO:0000256" key="2">
    <source>
        <dbReference type="SAM" id="Phobius"/>
    </source>
</evidence>
<keyword evidence="1" id="KW-0175">Coiled coil</keyword>
<feature type="coiled-coil region" evidence="1">
    <location>
        <begin position="29"/>
        <end position="65"/>
    </location>
</feature>
<organism evidence="3 4">
    <name type="scientific">Candidatus Niyogibacteria bacterium CG10_big_fil_rev_8_21_14_0_10_46_36</name>
    <dbReference type="NCBI Taxonomy" id="1974726"/>
    <lineage>
        <taxon>Bacteria</taxon>
        <taxon>Candidatus Niyogiibacteriota</taxon>
    </lineage>
</organism>
<dbReference type="AlphaFoldDB" id="A0A2H0TE36"/>
<sequence length="69" mass="7800">MSSVRVVFAIILIIVLAYFYLEIRRARRKMKAEERVEDAKSEKSVAALEAEAASIEKEAGKMRGKTGRK</sequence>
<keyword evidence="2" id="KW-0812">Transmembrane</keyword>
<keyword evidence="2" id="KW-1133">Transmembrane helix</keyword>
<feature type="transmembrane region" description="Helical" evidence="2">
    <location>
        <begin position="6"/>
        <end position="23"/>
    </location>
</feature>
<keyword evidence="2" id="KW-0472">Membrane</keyword>
<name>A0A2H0TE36_9BACT</name>
<proteinExistence type="predicted"/>
<dbReference type="EMBL" id="PFCO01000009">
    <property type="protein sequence ID" value="PIR69224.1"/>
    <property type="molecule type" value="Genomic_DNA"/>
</dbReference>
<accession>A0A2H0TE36</accession>
<dbReference type="Proteomes" id="UP000231503">
    <property type="component" value="Unassembled WGS sequence"/>
</dbReference>
<evidence type="ECO:0000256" key="1">
    <source>
        <dbReference type="SAM" id="Coils"/>
    </source>
</evidence>
<evidence type="ECO:0000313" key="3">
    <source>
        <dbReference type="EMBL" id="PIR69224.1"/>
    </source>
</evidence>